<organism evidence="1">
    <name type="scientific">Strombidinopsis acuminata</name>
    <dbReference type="NCBI Taxonomy" id="141414"/>
    <lineage>
        <taxon>Eukaryota</taxon>
        <taxon>Sar</taxon>
        <taxon>Alveolata</taxon>
        <taxon>Ciliophora</taxon>
        <taxon>Intramacronucleata</taxon>
        <taxon>Spirotrichea</taxon>
        <taxon>Choreotrichia</taxon>
        <taxon>Choreotrichida</taxon>
        <taxon>Strombidinopsidae</taxon>
        <taxon>Strombidinopsis</taxon>
    </lineage>
</organism>
<proteinExistence type="predicted"/>
<dbReference type="EMBL" id="HBIQ01107831">
    <property type="protein sequence ID" value="CAE0602472.1"/>
    <property type="molecule type" value="Transcribed_RNA"/>
</dbReference>
<dbReference type="AlphaFoldDB" id="A0A7S3X8V1"/>
<accession>A0A7S3X8V1</accession>
<reference evidence="1" key="1">
    <citation type="submission" date="2021-01" db="EMBL/GenBank/DDBJ databases">
        <authorList>
            <person name="Corre E."/>
            <person name="Pelletier E."/>
            <person name="Niang G."/>
            <person name="Scheremetjew M."/>
            <person name="Finn R."/>
            <person name="Kale V."/>
            <person name="Holt S."/>
            <person name="Cochrane G."/>
            <person name="Meng A."/>
            <person name="Brown T."/>
            <person name="Cohen L."/>
        </authorList>
    </citation>
    <scope>NUCLEOTIDE SEQUENCE</scope>
    <source>
        <strain evidence="1">SPMC142</strain>
    </source>
</reference>
<gene>
    <name evidence="1" type="ORF">SACU0126_LOCUS34239</name>
</gene>
<name>A0A7S3X8V1_9SPIT</name>
<evidence type="ECO:0000313" key="1">
    <source>
        <dbReference type="EMBL" id="CAE0602472.1"/>
    </source>
</evidence>
<protein>
    <submittedName>
        <fullName evidence="1">Uncharacterized protein</fullName>
    </submittedName>
</protein>
<sequence length="129" mass="14388">MGSGLWPLMRSWLPDLLAILRGGFIALFTCANDFSDLRGETLVWELLGARMLMAPQRNPFKAATIVHEPPASVLAHPEWSCSSCFVYAICGRKEKAPALPELGRETQLEKQLLKLACEHKRTQEPSPMP</sequence>